<name>A0A7J9N6L5_GOSSC</name>
<gene>
    <name evidence="1" type="ORF">Goshw_016315</name>
</gene>
<reference evidence="1 2" key="1">
    <citation type="journal article" date="2019" name="Genome Biol. Evol.">
        <title>Insights into the evolution of the New World diploid cottons (Gossypium, subgenus Houzingenia) based on genome sequencing.</title>
        <authorList>
            <person name="Grover C.E."/>
            <person name="Arick M.A. 2nd"/>
            <person name="Thrash A."/>
            <person name="Conover J.L."/>
            <person name="Sanders W.S."/>
            <person name="Peterson D.G."/>
            <person name="Frelichowski J.E."/>
            <person name="Scheffler J.A."/>
            <person name="Scheffler B.E."/>
            <person name="Wendel J.F."/>
        </authorList>
    </citation>
    <scope>NUCLEOTIDE SEQUENCE [LARGE SCALE GENOMIC DNA]</scope>
    <source>
        <strain evidence="1">1</strain>
        <tissue evidence="1">Leaf</tissue>
    </source>
</reference>
<evidence type="ECO:0000313" key="2">
    <source>
        <dbReference type="Proteomes" id="UP000593576"/>
    </source>
</evidence>
<dbReference type="OrthoDB" id="993741at2759"/>
<evidence type="ECO:0000313" key="1">
    <source>
        <dbReference type="EMBL" id="MBA0878777.1"/>
    </source>
</evidence>
<sequence length="36" mass="4249">MSFPRLWDTWMRQSLICLIGSTRGYTSPNDFGRNIQ</sequence>
<feature type="non-terminal residue" evidence="1">
    <location>
        <position position="36"/>
    </location>
</feature>
<accession>A0A7J9N6L5</accession>
<dbReference type="AlphaFoldDB" id="A0A7J9N6L5"/>
<organism evidence="1 2">
    <name type="scientific">Gossypium schwendimanii</name>
    <name type="common">Cotton</name>
    <dbReference type="NCBI Taxonomy" id="34291"/>
    <lineage>
        <taxon>Eukaryota</taxon>
        <taxon>Viridiplantae</taxon>
        <taxon>Streptophyta</taxon>
        <taxon>Embryophyta</taxon>
        <taxon>Tracheophyta</taxon>
        <taxon>Spermatophyta</taxon>
        <taxon>Magnoliopsida</taxon>
        <taxon>eudicotyledons</taxon>
        <taxon>Gunneridae</taxon>
        <taxon>Pentapetalae</taxon>
        <taxon>rosids</taxon>
        <taxon>malvids</taxon>
        <taxon>Malvales</taxon>
        <taxon>Malvaceae</taxon>
        <taxon>Malvoideae</taxon>
        <taxon>Gossypium</taxon>
    </lineage>
</organism>
<comment type="caution">
    <text evidence="1">The sequence shown here is derived from an EMBL/GenBank/DDBJ whole genome shotgun (WGS) entry which is preliminary data.</text>
</comment>
<keyword evidence="2" id="KW-1185">Reference proteome</keyword>
<proteinExistence type="predicted"/>
<dbReference type="EMBL" id="JABFAF010273004">
    <property type="protein sequence ID" value="MBA0878777.1"/>
    <property type="molecule type" value="Genomic_DNA"/>
</dbReference>
<protein>
    <submittedName>
        <fullName evidence="1">Uncharacterized protein</fullName>
    </submittedName>
</protein>
<dbReference type="Proteomes" id="UP000593576">
    <property type="component" value="Unassembled WGS sequence"/>
</dbReference>